<dbReference type="AlphaFoldDB" id="T2GG23"/>
<organism evidence="2 3">
    <name type="scientific">Megalodesulfovibrio gigas (strain ATCC 19364 / DSM 1382 / NCIMB 9332 / VKM B-1759)</name>
    <name type="common">Desulfovibrio gigas</name>
    <dbReference type="NCBI Taxonomy" id="1121448"/>
    <lineage>
        <taxon>Bacteria</taxon>
        <taxon>Pseudomonadati</taxon>
        <taxon>Thermodesulfobacteriota</taxon>
        <taxon>Desulfovibrionia</taxon>
        <taxon>Desulfovibrionales</taxon>
        <taxon>Desulfovibrionaceae</taxon>
        <taxon>Megalodesulfovibrio</taxon>
    </lineage>
</organism>
<dbReference type="eggNOG" id="ENOG502Z8V5">
    <property type="taxonomic scope" value="Bacteria"/>
</dbReference>
<evidence type="ECO:0000313" key="3">
    <source>
        <dbReference type="Proteomes" id="UP000016587"/>
    </source>
</evidence>
<keyword evidence="3" id="KW-1185">Reference proteome</keyword>
<accession>T2GG23</accession>
<feature type="transmembrane region" description="Helical" evidence="1">
    <location>
        <begin position="180"/>
        <end position="204"/>
    </location>
</feature>
<feature type="transmembrane region" description="Helical" evidence="1">
    <location>
        <begin position="101"/>
        <end position="118"/>
    </location>
</feature>
<dbReference type="STRING" id="1121448.DGI_3431"/>
<evidence type="ECO:0000256" key="1">
    <source>
        <dbReference type="SAM" id="Phobius"/>
    </source>
</evidence>
<feature type="transmembrane region" description="Helical" evidence="1">
    <location>
        <begin position="319"/>
        <end position="340"/>
    </location>
</feature>
<dbReference type="Proteomes" id="UP000016587">
    <property type="component" value="Chromosome"/>
</dbReference>
<name>T2GG23_MEGG1</name>
<feature type="transmembrane region" description="Helical" evidence="1">
    <location>
        <begin position="153"/>
        <end position="174"/>
    </location>
</feature>
<protein>
    <submittedName>
        <fullName evidence="2">Uncharacterized protein</fullName>
    </submittedName>
</protein>
<dbReference type="PATRIC" id="fig|1121448.10.peg.3382"/>
<keyword evidence="1" id="KW-0472">Membrane</keyword>
<feature type="transmembrane region" description="Helical" evidence="1">
    <location>
        <begin position="287"/>
        <end position="307"/>
    </location>
</feature>
<keyword evidence="1" id="KW-0812">Transmembrane</keyword>
<feature type="transmembrane region" description="Helical" evidence="1">
    <location>
        <begin position="124"/>
        <end position="141"/>
    </location>
</feature>
<dbReference type="RefSeq" id="WP_021762232.1">
    <property type="nucleotide sequence ID" value="NC_022444.1"/>
</dbReference>
<dbReference type="KEGG" id="dgg:DGI_3431"/>
<reference evidence="2 3" key="1">
    <citation type="journal article" date="2013" name="J. Bacteriol.">
        <title>Roles of HynAB and Ech, the only two hydrogenases found in the model sulfate reducer Desulfovibrio gigas.</title>
        <authorList>
            <person name="Morais-Silva F.O."/>
            <person name="Santos C.I."/>
            <person name="Rodrigues R."/>
            <person name="Pereira I.A."/>
            <person name="Rodrigues-Pousada C."/>
        </authorList>
    </citation>
    <scope>NUCLEOTIDE SEQUENCE [LARGE SCALE GENOMIC DNA]</scope>
    <source>
        <strain evidence="3">ATCC 19364 / DSM 1382 / NCIMB 9332 / VKM B-1759</strain>
    </source>
</reference>
<reference evidence="3" key="2">
    <citation type="submission" date="2013-07" db="EMBL/GenBank/DDBJ databases">
        <authorList>
            <person name="Morais-Silva F.O."/>
            <person name="Rezende A.M."/>
            <person name="Pimentel C."/>
            <person name="Resende D.M."/>
            <person name="Santos C.I."/>
            <person name="Clemente C."/>
            <person name="de Oliveira L.M."/>
            <person name="da Silva S.M."/>
            <person name="Costa D.A."/>
            <person name="Varela-Raposo A."/>
            <person name="Horacio E.C.A."/>
            <person name="Matos M."/>
            <person name="Flores O."/>
            <person name="Ruiz J.C."/>
            <person name="Rodrigues-Pousada C."/>
        </authorList>
    </citation>
    <scope>NUCLEOTIDE SEQUENCE [LARGE SCALE GENOMIC DNA]</scope>
    <source>
        <strain evidence="3">ATCC 19364 / DSM 1382 / NCIMB 9332 / VKM B-1759</strain>
    </source>
</reference>
<evidence type="ECO:0000313" key="2">
    <source>
        <dbReference type="EMBL" id="AGW15111.1"/>
    </source>
</evidence>
<dbReference type="OrthoDB" id="5443342at2"/>
<keyword evidence="1" id="KW-1133">Transmembrane helix</keyword>
<proteinExistence type="predicted"/>
<feature type="transmembrane region" description="Helical" evidence="1">
    <location>
        <begin position="352"/>
        <end position="370"/>
    </location>
</feature>
<gene>
    <name evidence="2" type="ORF">DGI_3431</name>
</gene>
<sequence>MTTDTAAYGEAATRRALFLALALSALVFSWAHGQAFRSPFVINDDARQQVAWMQGWHDPALYPDDLLTDFARHYVSYGVRGLYAVATTVVEPLVFSKILTGALYIALAGLVFCIGNRLAGWPGAWGMLCMYWIIPFFLHNISGGLARAFAGPLLALLCLGWMSGRAWMMAIALALQALCIPYMFVLCGLAVGLAWLAGVAARWGGLSAVVFPSRRWHWALLVAGAALVWQFNHSLDVAGYGPLVHRADMIDRPEFTAQGRLHIMPVPSILGEAILGPVERLLPTAELGAAGGAVVTVLLGVALAWGGMSAPWRRLRPHLRLLGSVLLASLLLYGVARLLLMQLFVPTRYLEYSVALGHCLVLGVCLAPWLSRRRLAPVLIGCFALAGAARLEGQGLYDYSRDTALYAAVEGLPKDVMVAGHPFLMDNVLTFGKRKVLVAFELAHPWCVGLWDRLEPRLDAFFAAYYASDAETVRAFAQRFDVDWMVVDTRHYEADFMRWPVHQVPVCQAGRFGPLQGLCEAVTNATTPVRDPLPDVYPVAPPFFAPYDARIRTQAARAGRFALLDETRFPGIRVDEHIRLVPLHRGEAASVRAF</sequence>
<dbReference type="EMBL" id="CP006585">
    <property type="protein sequence ID" value="AGW15111.1"/>
    <property type="molecule type" value="Genomic_DNA"/>
</dbReference>
<dbReference type="HOGENOM" id="CLU_030557_0_0_7"/>